<keyword evidence="2" id="KW-1185">Reference proteome</keyword>
<accession>A0A182FWR8</accession>
<dbReference type="VEuPathDB" id="VectorBase:AALB014107"/>
<dbReference type="Proteomes" id="UP000069272">
    <property type="component" value="Chromosome 2L"/>
</dbReference>
<name>A0A182FWR8_ANOAL</name>
<reference evidence="1 2" key="1">
    <citation type="journal article" date="2017" name="G3 (Bethesda)">
        <title>The Physical Genome Mapping of Anopheles albimanus Corrected Scaffold Misassemblies and Identified Interarm Rearrangements in Genus Anopheles.</title>
        <authorList>
            <person name="Artemov G.N."/>
            <person name="Peery A.N."/>
            <person name="Jiang X."/>
            <person name="Tu Z."/>
            <person name="Stegniy V.N."/>
            <person name="Sharakhova M.V."/>
            <person name="Sharakhov I.V."/>
        </authorList>
    </citation>
    <scope>NUCLEOTIDE SEQUENCE [LARGE SCALE GENOMIC DNA]</scope>
    <source>
        <strain evidence="1 2">ALBI9_A</strain>
    </source>
</reference>
<dbReference type="AlphaFoldDB" id="A0A182FWR8"/>
<organism evidence="1 2">
    <name type="scientific">Anopheles albimanus</name>
    <name type="common">New world malaria mosquito</name>
    <dbReference type="NCBI Taxonomy" id="7167"/>
    <lineage>
        <taxon>Eukaryota</taxon>
        <taxon>Metazoa</taxon>
        <taxon>Ecdysozoa</taxon>
        <taxon>Arthropoda</taxon>
        <taxon>Hexapoda</taxon>
        <taxon>Insecta</taxon>
        <taxon>Pterygota</taxon>
        <taxon>Neoptera</taxon>
        <taxon>Endopterygota</taxon>
        <taxon>Diptera</taxon>
        <taxon>Nematocera</taxon>
        <taxon>Culicoidea</taxon>
        <taxon>Culicidae</taxon>
        <taxon>Anophelinae</taxon>
        <taxon>Anopheles</taxon>
    </lineage>
</organism>
<protein>
    <submittedName>
        <fullName evidence="1">Uncharacterized protein</fullName>
    </submittedName>
</protein>
<reference evidence="1" key="2">
    <citation type="submission" date="2022-08" db="UniProtKB">
        <authorList>
            <consortium name="EnsemblMetazoa"/>
        </authorList>
    </citation>
    <scope>IDENTIFICATION</scope>
    <source>
        <strain evidence="1">STECLA/ALBI9_A</strain>
    </source>
</reference>
<sequence>MHTPLCREAVVSEMKGNHTPNRTSSDGRAPVCMLRFDCNFRFFRLADRCRIPPLSPNIIIIHCGEEKRNEFRFSPKRHASEPY</sequence>
<dbReference type="EnsemblMetazoa" id="AALB014107-RB">
    <property type="protein sequence ID" value="AALB014107-PB"/>
    <property type="gene ID" value="AALB014107"/>
</dbReference>
<evidence type="ECO:0000313" key="1">
    <source>
        <dbReference type="EnsemblMetazoa" id="AALB014107-PA"/>
    </source>
</evidence>
<dbReference type="EnsemblMetazoa" id="AALB014107-RA">
    <property type="protein sequence ID" value="AALB014107-PA"/>
    <property type="gene ID" value="AALB014107"/>
</dbReference>
<proteinExistence type="predicted"/>
<evidence type="ECO:0000313" key="2">
    <source>
        <dbReference type="Proteomes" id="UP000069272"/>
    </source>
</evidence>